<evidence type="ECO:0000256" key="3">
    <source>
        <dbReference type="ARBA" id="ARBA00022692"/>
    </source>
</evidence>
<keyword evidence="3 6" id="KW-0812">Transmembrane</keyword>
<dbReference type="GO" id="GO:0004252">
    <property type="term" value="F:serine-type endopeptidase activity"/>
    <property type="evidence" value="ECO:0007669"/>
    <property type="project" value="InterPro"/>
</dbReference>
<organism evidence="8 9">
    <name type="scientific">Romanomermis culicivorax</name>
    <name type="common">Nematode worm</name>
    <dbReference type="NCBI Taxonomy" id="13658"/>
    <lineage>
        <taxon>Eukaryota</taxon>
        <taxon>Metazoa</taxon>
        <taxon>Ecdysozoa</taxon>
        <taxon>Nematoda</taxon>
        <taxon>Enoplea</taxon>
        <taxon>Dorylaimia</taxon>
        <taxon>Mermithida</taxon>
        <taxon>Mermithoidea</taxon>
        <taxon>Mermithidae</taxon>
        <taxon>Romanomermis</taxon>
    </lineage>
</organism>
<dbReference type="Proteomes" id="UP000887565">
    <property type="component" value="Unplaced"/>
</dbReference>
<evidence type="ECO:0000313" key="8">
    <source>
        <dbReference type="Proteomes" id="UP000887565"/>
    </source>
</evidence>
<dbReference type="InterPro" id="IPR022764">
    <property type="entry name" value="Peptidase_S54_rhomboid_dom"/>
</dbReference>
<evidence type="ECO:0000256" key="1">
    <source>
        <dbReference type="ARBA" id="ARBA00004141"/>
    </source>
</evidence>
<feature type="domain" description="Peptidase S54 rhomboid" evidence="7">
    <location>
        <begin position="39"/>
        <end position="96"/>
    </location>
</feature>
<keyword evidence="5 6" id="KW-0472">Membrane</keyword>
<reference evidence="9" key="1">
    <citation type="submission" date="2022-11" db="UniProtKB">
        <authorList>
            <consortium name="WormBaseParasite"/>
        </authorList>
    </citation>
    <scope>IDENTIFICATION</scope>
</reference>
<dbReference type="WBParaSite" id="nRc.2.0.1.t41958-RA">
    <property type="protein sequence ID" value="nRc.2.0.1.t41958-RA"/>
    <property type="gene ID" value="nRc.2.0.1.g41958"/>
</dbReference>
<keyword evidence="4 6" id="KW-1133">Transmembrane helix</keyword>
<evidence type="ECO:0000256" key="6">
    <source>
        <dbReference type="SAM" id="Phobius"/>
    </source>
</evidence>
<evidence type="ECO:0000259" key="7">
    <source>
        <dbReference type="Pfam" id="PF01694"/>
    </source>
</evidence>
<feature type="transmembrane region" description="Helical" evidence="6">
    <location>
        <begin position="43"/>
        <end position="61"/>
    </location>
</feature>
<proteinExistence type="inferred from homology"/>
<evidence type="ECO:0000256" key="4">
    <source>
        <dbReference type="ARBA" id="ARBA00022989"/>
    </source>
</evidence>
<sequence length="142" mass="16362">MDCGSKEKTVAYLYYRESDQDGSTLEKSYLIFNPETKLQSWRFFTYMLLHTSFIHLMYNLFVQLLVGVPLERVYGSLRILIIYFAGGLSGNFIINYLSLFFVRSHLYMPFSTEQNGSPAALNVPPENQLLVGKDTCNFVDND</sequence>
<protein>
    <submittedName>
        <fullName evidence="9">Peptidase S54 rhomboid domain-containing protein</fullName>
    </submittedName>
</protein>
<comment type="similarity">
    <text evidence="2">Belongs to the peptidase S54 family.</text>
</comment>
<dbReference type="Pfam" id="PF01694">
    <property type="entry name" value="Rhomboid"/>
    <property type="match status" value="1"/>
</dbReference>
<dbReference type="InterPro" id="IPR051739">
    <property type="entry name" value="Rhomboid_IM_Serine_Proteases"/>
</dbReference>
<evidence type="ECO:0000256" key="2">
    <source>
        <dbReference type="ARBA" id="ARBA00009045"/>
    </source>
</evidence>
<name>A0A915KT70_ROMCU</name>
<dbReference type="Gene3D" id="1.20.1540.10">
    <property type="entry name" value="Rhomboid-like"/>
    <property type="match status" value="1"/>
</dbReference>
<comment type="subcellular location">
    <subcellularLocation>
        <location evidence="1">Membrane</location>
        <topology evidence="1">Multi-pass membrane protein</topology>
    </subcellularLocation>
</comment>
<dbReference type="PANTHER" id="PTHR45840:SF2">
    <property type="entry name" value="PROTEIN RHOMBOID-RELATED"/>
    <property type="match status" value="1"/>
</dbReference>
<evidence type="ECO:0000256" key="5">
    <source>
        <dbReference type="ARBA" id="ARBA00023136"/>
    </source>
</evidence>
<evidence type="ECO:0000313" key="9">
    <source>
        <dbReference type="WBParaSite" id="nRc.2.0.1.t41958-RA"/>
    </source>
</evidence>
<dbReference type="AlphaFoldDB" id="A0A915KT70"/>
<dbReference type="PANTHER" id="PTHR45840">
    <property type="entry name" value="RHOMBOID-RELATED PROTEIN"/>
    <property type="match status" value="1"/>
</dbReference>
<dbReference type="InterPro" id="IPR035952">
    <property type="entry name" value="Rhomboid-like_sf"/>
</dbReference>
<dbReference type="GO" id="GO:0016020">
    <property type="term" value="C:membrane"/>
    <property type="evidence" value="ECO:0007669"/>
    <property type="project" value="UniProtKB-SubCell"/>
</dbReference>
<keyword evidence="8" id="KW-1185">Reference proteome</keyword>
<dbReference type="SUPFAM" id="SSF144091">
    <property type="entry name" value="Rhomboid-like"/>
    <property type="match status" value="1"/>
</dbReference>
<feature type="transmembrane region" description="Helical" evidence="6">
    <location>
        <begin position="81"/>
        <end position="102"/>
    </location>
</feature>
<accession>A0A915KT70</accession>